<comment type="subcellular location">
    <subcellularLocation>
        <location evidence="1 7">Cell membrane</location>
        <topology evidence="1 7">Multi-pass membrane protein</topology>
    </subcellularLocation>
</comment>
<evidence type="ECO:0000256" key="1">
    <source>
        <dbReference type="ARBA" id="ARBA00004651"/>
    </source>
</evidence>
<evidence type="ECO:0000256" key="3">
    <source>
        <dbReference type="ARBA" id="ARBA00022475"/>
    </source>
</evidence>
<dbReference type="InterPro" id="IPR000515">
    <property type="entry name" value="MetI-like"/>
</dbReference>
<dbReference type="OrthoDB" id="5298727at2"/>
<evidence type="ECO:0000256" key="2">
    <source>
        <dbReference type="ARBA" id="ARBA00022448"/>
    </source>
</evidence>
<feature type="transmembrane region" description="Helical" evidence="7">
    <location>
        <begin position="90"/>
        <end position="111"/>
    </location>
</feature>
<feature type="transmembrane region" description="Helical" evidence="7">
    <location>
        <begin position="123"/>
        <end position="139"/>
    </location>
</feature>
<evidence type="ECO:0000259" key="8">
    <source>
        <dbReference type="PROSITE" id="PS50928"/>
    </source>
</evidence>
<dbReference type="InterPro" id="IPR035906">
    <property type="entry name" value="MetI-like_sf"/>
</dbReference>
<dbReference type="STRING" id="416944.SAMN05421548_108165"/>
<feature type="transmembrane region" description="Helical" evidence="7">
    <location>
        <begin position="241"/>
        <end position="260"/>
    </location>
</feature>
<evidence type="ECO:0000256" key="5">
    <source>
        <dbReference type="ARBA" id="ARBA00022989"/>
    </source>
</evidence>
<keyword evidence="6 7" id="KW-0472">Membrane</keyword>
<keyword evidence="10" id="KW-1185">Reference proteome</keyword>
<dbReference type="GO" id="GO:0055085">
    <property type="term" value="P:transmembrane transport"/>
    <property type="evidence" value="ECO:0007669"/>
    <property type="project" value="InterPro"/>
</dbReference>
<keyword evidence="3" id="KW-1003">Cell membrane</keyword>
<name>A0A1G6N2F4_9BURK</name>
<feature type="transmembrane region" description="Helical" evidence="7">
    <location>
        <begin position="189"/>
        <end position="211"/>
    </location>
</feature>
<dbReference type="PROSITE" id="PS50928">
    <property type="entry name" value="ABC_TM1"/>
    <property type="match status" value="1"/>
</dbReference>
<evidence type="ECO:0000313" key="9">
    <source>
        <dbReference type="EMBL" id="SDC61617.1"/>
    </source>
</evidence>
<dbReference type="AlphaFoldDB" id="A0A1G6N2F4"/>
<dbReference type="GO" id="GO:0010438">
    <property type="term" value="P:cellular response to sulfur starvation"/>
    <property type="evidence" value="ECO:0007669"/>
    <property type="project" value="TreeGrafter"/>
</dbReference>
<keyword evidence="2 7" id="KW-0813">Transport</keyword>
<evidence type="ECO:0000313" key="10">
    <source>
        <dbReference type="Proteomes" id="UP000198908"/>
    </source>
</evidence>
<organism evidence="9 10">
    <name type="scientific">Paraburkholderia lycopersici</name>
    <dbReference type="NCBI Taxonomy" id="416944"/>
    <lineage>
        <taxon>Bacteria</taxon>
        <taxon>Pseudomonadati</taxon>
        <taxon>Pseudomonadota</taxon>
        <taxon>Betaproteobacteria</taxon>
        <taxon>Burkholderiales</taxon>
        <taxon>Burkholderiaceae</taxon>
        <taxon>Paraburkholderia</taxon>
    </lineage>
</organism>
<dbReference type="RefSeq" id="WP_091996870.1">
    <property type="nucleotide sequence ID" value="NZ_FMYQ01000008.1"/>
</dbReference>
<gene>
    <name evidence="9" type="ORF">SAMN05421548_108165</name>
</gene>
<dbReference type="EMBL" id="FMYQ01000008">
    <property type="protein sequence ID" value="SDC61617.1"/>
    <property type="molecule type" value="Genomic_DNA"/>
</dbReference>
<evidence type="ECO:0000256" key="4">
    <source>
        <dbReference type="ARBA" id="ARBA00022692"/>
    </source>
</evidence>
<dbReference type="PANTHER" id="PTHR30151:SF25">
    <property type="entry name" value="TAURINE TRANSPORT SYSTEM PERMEASE PROTEIN TAUC"/>
    <property type="match status" value="1"/>
</dbReference>
<protein>
    <submittedName>
        <fullName evidence="9">Sulfonate transport system permease protein</fullName>
    </submittedName>
</protein>
<feature type="transmembrane region" description="Helical" evidence="7">
    <location>
        <begin position="32"/>
        <end position="51"/>
    </location>
</feature>
<accession>A0A1G6N2F4</accession>
<evidence type="ECO:0000256" key="6">
    <source>
        <dbReference type="ARBA" id="ARBA00023136"/>
    </source>
</evidence>
<dbReference type="PANTHER" id="PTHR30151">
    <property type="entry name" value="ALKANE SULFONATE ABC TRANSPORTER-RELATED, MEMBRANE SUBUNIT"/>
    <property type="match status" value="1"/>
</dbReference>
<dbReference type="CDD" id="cd06261">
    <property type="entry name" value="TM_PBP2"/>
    <property type="match status" value="1"/>
</dbReference>
<reference evidence="10" key="1">
    <citation type="submission" date="2016-09" db="EMBL/GenBank/DDBJ databases">
        <authorList>
            <person name="Varghese N."/>
            <person name="Submissions S."/>
        </authorList>
    </citation>
    <scope>NUCLEOTIDE SEQUENCE [LARGE SCALE GENOMIC DNA]</scope>
    <source>
        <strain evidence="10">TNe-862</strain>
    </source>
</reference>
<comment type="similarity">
    <text evidence="7">Belongs to the binding-protein-dependent transport system permease family.</text>
</comment>
<dbReference type="Proteomes" id="UP000198908">
    <property type="component" value="Unassembled WGS sequence"/>
</dbReference>
<dbReference type="Gene3D" id="1.10.3720.10">
    <property type="entry name" value="MetI-like"/>
    <property type="match status" value="1"/>
</dbReference>
<feature type="transmembrane region" description="Helical" evidence="7">
    <location>
        <begin position="145"/>
        <end position="168"/>
    </location>
</feature>
<dbReference type="SUPFAM" id="SSF161098">
    <property type="entry name" value="MetI-like"/>
    <property type="match status" value="1"/>
</dbReference>
<evidence type="ECO:0000256" key="7">
    <source>
        <dbReference type="RuleBase" id="RU363032"/>
    </source>
</evidence>
<dbReference type="GO" id="GO:0005886">
    <property type="term" value="C:plasma membrane"/>
    <property type="evidence" value="ECO:0007669"/>
    <property type="project" value="UniProtKB-SubCell"/>
</dbReference>
<feature type="domain" description="ABC transmembrane type-1" evidence="8">
    <location>
        <begin position="75"/>
        <end position="260"/>
    </location>
</feature>
<keyword evidence="4 7" id="KW-0812">Transmembrane</keyword>
<keyword evidence="5 7" id="KW-1133">Transmembrane helix</keyword>
<proteinExistence type="inferred from homology"/>
<dbReference type="Pfam" id="PF00528">
    <property type="entry name" value="BPD_transp_1"/>
    <property type="match status" value="1"/>
</dbReference>
<sequence length="276" mass="29375">MKFSRERKAVPPVCSCEAAVEARPRRIDLRGVALPIVAVALWWALSAAHLVKSGLLVSPADVLRTAYEQIGSGALVRALSASLAREACGFVIGASAGLLLGGTLGLSRIAARIVGPSFDTFKQISLFAWIPLISVWFGLGDAAKVVFLSLAALLPVAAHTCDGIHAVPRKYVELAHALRYSRLQLVRHVLLPAALPSIFTGLYLALIYSWLATLGAEYLLVAGSGIGNLLIDGSEQFRMDLVLLGIVVVGATGWALNAIARRVERAVLSRLHISNQ</sequence>